<dbReference type="AntiFam" id="ANF00074">
    <property type="entry name" value="Shadow ORF (opposite alaS)"/>
</dbReference>
<feature type="region of interest" description="Disordered" evidence="1">
    <location>
        <begin position="583"/>
        <end position="605"/>
    </location>
</feature>
<protein>
    <submittedName>
        <fullName evidence="2">Unannotated protein</fullName>
    </submittedName>
</protein>
<name>A0A6J7D339_9ZZZZ</name>
<dbReference type="EMBL" id="CAFBLQ010000031">
    <property type="protein sequence ID" value="CAB4864756.1"/>
    <property type="molecule type" value="Genomic_DNA"/>
</dbReference>
<feature type="compositionally biased region" description="Low complexity" evidence="1">
    <location>
        <begin position="588"/>
        <end position="597"/>
    </location>
</feature>
<reference evidence="2" key="1">
    <citation type="submission" date="2020-05" db="EMBL/GenBank/DDBJ databases">
        <authorList>
            <person name="Chiriac C."/>
            <person name="Salcher M."/>
            <person name="Ghai R."/>
            <person name="Kavagutti S V."/>
        </authorList>
    </citation>
    <scope>NUCLEOTIDE SEQUENCE</scope>
</reference>
<organism evidence="2">
    <name type="scientific">freshwater metagenome</name>
    <dbReference type="NCBI Taxonomy" id="449393"/>
    <lineage>
        <taxon>unclassified sequences</taxon>
        <taxon>metagenomes</taxon>
        <taxon>ecological metagenomes</taxon>
    </lineage>
</organism>
<proteinExistence type="predicted"/>
<evidence type="ECO:0000256" key="1">
    <source>
        <dbReference type="SAM" id="MobiDB-lite"/>
    </source>
</evidence>
<accession>A0A6J7D339</accession>
<gene>
    <name evidence="2" type="ORF">UFOPK3423_00429</name>
</gene>
<dbReference type="AlphaFoldDB" id="A0A6J7D339"/>
<evidence type="ECO:0000313" key="2">
    <source>
        <dbReference type="EMBL" id="CAB4864756.1"/>
    </source>
</evidence>
<sequence>MQQVRGGVVALRRVAGGTVHARHHALADGRRGAIDHQRLVITGSHDVNDPRELRAIRSAEHPDVADLPAALRVERRLGQLQQRPPILLRDALDDRVDVELLIPDELHGIGAEVTNDLLCPADLASARAGCRARPLRIHQLGELRVLRERHTALGRDLAREFDRESKGVMQPESVGRTENAVREQVVEQLRSLLERALESLLLSGGPLHDRRSLLDKLGIARTHRLDHLLGVARQEEPLDSDPRPLLNGPAHHAAQDVPAILVRGNDAVADQEGHRPGVIGEDAQRPLIDRARRKLASELHQRRELVGLEDRLDALLDQRHPIEAQAGVDRRRRQRRQHRTLRRQILIELHEDQIPELQEALVLAAGKIIGRAVLQAPVEVELAAWTTRAGRAGLPEVLRARAQDDPLARDAHGLPVRDRVLVRPQAELLVSLEDRHPDVRGIKTEPLERERPGLLDGALLEVAADREVAEHLEEGEMTRGIADVLDVGGAEALLAAGQQLRGRLFDPEEVPLERVHTRRGEQHRLVEGRRNERCGGPPEVTGVLEKLQKSLADLVRRHRHRAIVAHPRTRSPSSNTAVCPGAIPQTGSWSSSISPTSVHATGSAW</sequence>